<evidence type="ECO:0000256" key="8">
    <source>
        <dbReference type="SAM" id="SignalP"/>
    </source>
</evidence>
<evidence type="ECO:0000256" key="2">
    <source>
        <dbReference type="ARBA" id="ARBA00007727"/>
    </source>
</evidence>
<dbReference type="Pfam" id="PF14416">
    <property type="entry name" value="PMR5N"/>
    <property type="match status" value="1"/>
</dbReference>
<evidence type="ECO:0000256" key="6">
    <source>
        <dbReference type="ARBA" id="ARBA00023034"/>
    </source>
</evidence>
<evidence type="ECO:0008006" key="13">
    <source>
        <dbReference type="Google" id="ProtNLM"/>
    </source>
</evidence>
<reference evidence="11 12" key="1">
    <citation type="journal article" date="2020" name="Nat. Food">
        <title>A phased Vanilla planifolia genome enables genetic improvement of flavour and production.</title>
        <authorList>
            <person name="Hasing T."/>
            <person name="Tang H."/>
            <person name="Brym M."/>
            <person name="Khazi F."/>
            <person name="Huang T."/>
            <person name="Chambers A.H."/>
        </authorList>
    </citation>
    <scope>NUCLEOTIDE SEQUENCE [LARGE SCALE GENOMIC DNA]</scope>
    <source>
        <tissue evidence="11">Leaf</tissue>
    </source>
</reference>
<keyword evidence="3" id="KW-0812">Transmembrane</keyword>
<dbReference type="InterPro" id="IPR025846">
    <property type="entry name" value="TBL_N"/>
</dbReference>
<dbReference type="InterPro" id="IPR029962">
    <property type="entry name" value="TBL"/>
</dbReference>
<feature type="domain" description="Trichome birefringence-like C-terminal" evidence="9">
    <location>
        <begin position="104"/>
        <end position="369"/>
    </location>
</feature>
<comment type="subcellular location">
    <subcellularLocation>
        <location evidence="1">Golgi apparatus membrane</location>
        <topology evidence="1">Single-pass type II membrane protein</topology>
    </subcellularLocation>
</comment>
<dbReference type="OrthoDB" id="1932925at2759"/>
<evidence type="ECO:0000313" key="12">
    <source>
        <dbReference type="Proteomes" id="UP000639772"/>
    </source>
</evidence>
<evidence type="ECO:0000259" key="10">
    <source>
        <dbReference type="Pfam" id="PF14416"/>
    </source>
</evidence>
<keyword evidence="7" id="KW-0472">Membrane</keyword>
<keyword evidence="5" id="KW-1133">Transmembrane helix</keyword>
<evidence type="ECO:0000313" key="11">
    <source>
        <dbReference type="EMBL" id="KAG0459589.1"/>
    </source>
</evidence>
<dbReference type="Pfam" id="PF13839">
    <property type="entry name" value="PC-Esterase"/>
    <property type="match status" value="1"/>
</dbReference>
<comment type="caution">
    <text evidence="11">The sequence shown here is derived from an EMBL/GenBank/DDBJ whole genome shotgun (WGS) entry which is preliminary data.</text>
</comment>
<comment type="similarity">
    <text evidence="2">Belongs to the PC-esterase family. TBL subfamily.</text>
</comment>
<feature type="signal peptide" evidence="8">
    <location>
        <begin position="1"/>
        <end position="25"/>
    </location>
</feature>
<dbReference type="GO" id="GO:0000139">
    <property type="term" value="C:Golgi membrane"/>
    <property type="evidence" value="ECO:0007669"/>
    <property type="project" value="UniProtKB-SubCell"/>
</dbReference>
<dbReference type="AlphaFoldDB" id="A0A835PTS6"/>
<dbReference type="PANTHER" id="PTHR32285">
    <property type="entry name" value="PROTEIN TRICHOME BIREFRINGENCE-LIKE 9-RELATED"/>
    <property type="match status" value="1"/>
</dbReference>
<dbReference type="GO" id="GO:1990538">
    <property type="term" value="F:xylan O-acetyltransferase activity"/>
    <property type="evidence" value="ECO:0007669"/>
    <property type="project" value="UniProtKB-ARBA"/>
</dbReference>
<evidence type="ECO:0000256" key="7">
    <source>
        <dbReference type="ARBA" id="ARBA00023136"/>
    </source>
</evidence>
<proteinExistence type="inferred from homology"/>
<evidence type="ECO:0000256" key="4">
    <source>
        <dbReference type="ARBA" id="ARBA00022968"/>
    </source>
</evidence>
<dbReference type="Proteomes" id="UP000639772">
    <property type="component" value="Chromosome 12"/>
</dbReference>
<evidence type="ECO:0000259" key="9">
    <source>
        <dbReference type="Pfam" id="PF13839"/>
    </source>
</evidence>
<gene>
    <name evidence="11" type="ORF">HPP92_022717</name>
</gene>
<name>A0A835PTS6_VANPL</name>
<protein>
    <recommendedName>
        <fullName evidence="13">Trichome birefringence-like N-terminal domain-containing protein</fullName>
    </recommendedName>
</protein>
<keyword evidence="8" id="KW-0732">Signal</keyword>
<evidence type="ECO:0000256" key="1">
    <source>
        <dbReference type="ARBA" id="ARBA00004323"/>
    </source>
</evidence>
<dbReference type="EMBL" id="JADCNM010000012">
    <property type="protein sequence ID" value="KAG0459589.1"/>
    <property type="molecule type" value="Genomic_DNA"/>
</dbReference>
<keyword evidence="6" id="KW-0333">Golgi apparatus</keyword>
<feature type="domain" description="Trichome birefringence-like N-terminal" evidence="10">
    <location>
        <begin position="52"/>
        <end position="103"/>
    </location>
</feature>
<dbReference type="InterPro" id="IPR026057">
    <property type="entry name" value="TBL_C"/>
</dbReference>
<keyword evidence="4" id="KW-0735">Signal-anchor</keyword>
<feature type="chain" id="PRO_5032859127" description="Trichome birefringence-like N-terminal domain-containing protein" evidence="8">
    <location>
        <begin position="26"/>
        <end position="372"/>
    </location>
</feature>
<accession>A0A835PTS6</accession>
<sequence length="372" mass="43210">MVSMTNHNILFFLLCTNLALAILDAEPPLKRAGRGREDHLDTDLGRQQPSRDCDFAVGEWVFDGSYPLYDGSCPFLSSQLSCRRNGRPDSDYEKWRWEPHHCSIPRFNALDFLSKIRMKRVMLVGDSIMRSQWESLVCLVEAVIPTDRKLVSSDGPCVAFHALDFEASIEFAWAPFLVELTDDGHNRRVLHLDTIEDNAKYWRDVDVLLFDSAHWWTHSGKWSSWDFYMEEGRLFKELNPMVAYEKGLTTWAKWVDMNLNPRKTRVMFRSASARHNRENGWQCYKVREPVVYLGYGPGVPRQLEVVREVLEKMSFPVYLLDVSRMSALRRDGHPSVYMASPDMQRRMGSDCSHWCLPGVPDSWNEMLYALLL</sequence>
<evidence type="ECO:0000256" key="3">
    <source>
        <dbReference type="ARBA" id="ARBA00022692"/>
    </source>
</evidence>
<evidence type="ECO:0000256" key="5">
    <source>
        <dbReference type="ARBA" id="ARBA00022989"/>
    </source>
</evidence>
<organism evidence="11 12">
    <name type="scientific">Vanilla planifolia</name>
    <name type="common">Vanilla</name>
    <dbReference type="NCBI Taxonomy" id="51239"/>
    <lineage>
        <taxon>Eukaryota</taxon>
        <taxon>Viridiplantae</taxon>
        <taxon>Streptophyta</taxon>
        <taxon>Embryophyta</taxon>
        <taxon>Tracheophyta</taxon>
        <taxon>Spermatophyta</taxon>
        <taxon>Magnoliopsida</taxon>
        <taxon>Liliopsida</taxon>
        <taxon>Asparagales</taxon>
        <taxon>Orchidaceae</taxon>
        <taxon>Vanilloideae</taxon>
        <taxon>Vanilleae</taxon>
        <taxon>Vanilla</taxon>
    </lineage>
</organism>
<dbReference type="PANTHER" id="PTHR32285:SF155">
    <property type="entry name" value="PROTEIN TRICHOME BIREFRINGENCE-LIKE 36"/>
    <property type="match status" value="1"/>
</dbReference>